<evidence type="ECO:0000259" key="2">
    <source>
        <dbReference type="Pfam" id="PF02308"/>
    </source>
</evidence>
<gene>
    <name evidence="4" type="ORF">FJQ54_06710</name>
</gene>
<feature type="transmembrane region" description="Helical" evidence="1">
    <location>
        <begin position="396"/>
        <end position="414"/>
    </location>
</feature>
<feature type="domain" description="MgtC/SapB/SrpB/YhiD N-terminal" evidence="2">
    <location>
        <begin position="10"/>
        <end position="130"/>
    </location>
</feature>
<evidence type="ECO:0000313" key="5">
    <source>
        <dbReference type="Proteomes" id="UP000319897"/>
    </source>
</evidence>
<feature type="domain" description="DUF4010" evidence="3">
    <location>
        <begin position="178"/>
        <end position="384"/>
    </location>
</feature>
<proteinExistence type="predicted"/>
<dbReference type="Pfam" id="PF13194">
    <property type="entry name" value="DUF4010"/>
    <property type="match status" value="1"/>
</dbReference>
<dbReference type="AlphaFoldDB" id="A0A501XP47"/>
<feature type="transmembrane region" description="Helical" evidence="1">
    <location>
        <begin position="140"/>
        <end position="158"/>
    </location>
</feature>
<keyword evidence="1" id="KW-1133">Transmembrane helix</keyword>
<feature type="transmembrane region" description="Helical" evidence="1">
    <location>
        <begin position="232"/>
        <end position="255"/>
    </location>
</feature>
<dbReference type="InterPro" id="IPR025105">
    <property type="entry name" value="DUF4010"/>
</dbReference>
<reference evidence="4 5" key="1">
    <citation type="submission" date="2019-06" db="EMBL/GenBank/DDBJ databases">
        <authorList>
            <person name="Lee I."/>
            <person name="Jang G.I."/>
            <person name="Hwang C.Y."/>
        </authorList>
    </citation>
    <scope>NUCLEOTIDE SEQUENCE [LARGE SCALE GENOMIC DNA]</scope>
    <source>
        <strain evidence="4 5">PAMC 28131</strain>
    </source>
</reference>
<protein>
    <submittedName>
        <fullName evidence="4">DUF4010 domain-containing protein</fullName>
    </submittedName>
</protein>
<name>A0A501XP47_9SPHN</name>
<keyword evidence="1" id="KW-0812">Transmembrane</keyword>
<evidence type="ECO:0000256" key="1">
    <source>
        <dbReference type="SAM" id="Phobius"/>
    </source>
</evidence>
<dbReference type="InterPro" id="IPR049177">
    <property type="entry name" value="MgtC_SapB_SrpB_YhiD_N"/>
</dbReference>
<keyword evidence="5" id="KW-1185">Reference proteome</keyword>
<dbReference type="Proteomes" id="UP000319897">
    <property type="component" value="Unassembled WGS sequence"/>
</dbReference>
<feature type="transmembrane region" description="Helical" evidence="1">
    <location>
        <begin position="173"/>
        <end position="191"/>
    </location>
</feature>
<feature type="transmembrane region" description="Helical" evidence="1">
    <location>
        <begin position="302"/>
        <end position="323"/>
    </location>
</feature>
<dbReference type="PANTHER" id="PTHR39084">
    <property type="entry name" value="MEMBRANE PROTEIN-RELATED"/>
    <property type="match status" value="1"/>
</dbReference>
<dbReference type="OrthoDB" id="9813718at2"/>
<keyword evidence="1" id="KW-0472">Membrane</keyword>
<feature type="transmembrane region" description="Helical" evidence="1">
    <location>
        <begin position="85"/>
        <end position="105"/>
    </location>
</feature>
<dbReference type="RefSeq" id="WP_140927640.1">
    <property type="nucleotide sequence ID" value="NZ_VFSU01000019.1"/>
</dbReference>
<feature type="transmembrane region" description="Helical" evidence="1">
    <location>
        <begin position="330"/>
        <end position="353"/>
    </location>
</feature>
<feature type="transmembrane region" description="Helical" evidence="1">
    <location>
        <begin position="46"/>
        <end position="73"/>
    </location>
</feature>
<dbReference type="Pfam" id="PF02308">
    <property type="entry name" value="MgtC"/>
    <property type="match status" value="1"/>
</dbReference>
<dbReference type="EMBL" id="VFSU01000019">
    <property type="protein sequence ID" value="TPE62215.1"/>
    <property type="molecule type" value="Genomic_DNA"/>
</dbReference>
<dbReference type="PANTHER" id="PTHR39084:SF1">
    <property type="entry name" value="DUF4010 DOMAIN-CONTAINING PROTEIN"/>
    <property type="match status" value="1"/>
</dbReference>
<accession>A0A501XP47</accession>
<organism evidence="4 5">
    <name type="scientific">Sandaracinobacter neustonicus</name>
    <dbReference type="NCBI Taxonomy" id="1715348"/>
    <lineage>
        <taxon>Bacteria</taxon>
        <taxon>Pseudomonadati</taxon>
        <taxon>Pseudomonadota</taxon>
        <taxon>Alphaproteobacteria</taxon>
        <taxon>Sphingomonadales</taxon>
        <taxon>Sphingosinicellaceae</taxon>
        <taxon>Sandaracinobacter</taxon>
    </lineage>
</organism>
<feature type="transmembrane region" description="Helical" evidence="1">
    <location>
        <begin position="365"/>
        <end position="384"/>
    </location>
</feature>
<comment type="caution">
    <text evidence="4">The sequence shown here is derived from an EMBL/GenBank/DDBJ whole genome shotgun (WGS) entry which is preliminary data.</text>
</comment>
<feature type="transmembrane region" description="Helical" evidence="1">
    <location>
        <begin position="200"/>
        <end position="220"/>
    </location>
</feature>
<feature type="transmembrane region" description="Helical" evidence="1">
    <location>
        <begin position="262"/>
        <end position="282"/>
    </location>
</feature>
<evidence type="ECO:0000259" key="3">
    <source>
        <dbReference type="Pfam" id="PF13194"/>
    </source>
</evidence>
<sequence length="415" mass="42441">MLDLAQLRPLAFALAIGLIIGLQRGWQARAEPTGRRVAGFRTFGLLGLAGGLAALLPLPFGTVILAAAAAMLIVGYVRESSSTEYSATTAIAGVLTLGLGAFAAMGRETEAMAAAAVMMLLLALKHRLHHFLRGVSATEIEAASRFAIVALVILPLMPDKAYGPFEAWNPRQLWTVVVVVLALSFAGYVATRRLGPSKGLLITAAAGALVSSTAVTASYARQLKEDSPAVPALIAGIALASAISYGRLLLLAALLTTAAAPTLAIAIVPAGLVAVAAAWIVARRAEPQVHEGELALGNPLNFGSAFGLAGFVALLSALSRWALDHFGGAGIGIVLLLTGLADVDAAVLTLAALPPQNLAPDRAGLLLTLPVIANMTVKIGLVLVNAPNRRGLKAALPLLATTLATALGAAFLALR</sequence>
<evidence type="ECO:0000313" key="4">
    <source>
        <dbReference type="EMBL" id="TPE62215.1"/>
    </source>
</evidence>